<dbReference type="EMBL" id="JARKIK010000019">
    <property type="protein sequence ID" value="KAK8745286.1"/>
    <property type="molecule type" value="Genomic_DNA"/>
</dbReference>
<name>A0AAW0XL44_CHEQU</name>
<reference evidence="3" key="2">
    <citation type="submission" date="2024-01" db="EMBL/GenBank/DDBJ databases">
        <authorList>
            <person name="He J."/>
            <person name="Wang M."/>
            <person name="Zheng J."/>
            <person name="Liu Z."/>
        </authorList>
    </citation>
    <scope>NUCLEOTIDE SEQUENCE</scope>
    <source>
        <strain evidence="3">ZL_2023a</strain>
        <tissue evidence="3">Muscle</tissue>
    </source>
</reference>
<keyword evidence="2" id="KW-1133">Transmembrane helix</keyword>
<sequence>MVCCVVTTVVAAVVVLILTVKFIYRYQSGRCTSKTRLVGKTAIVTGASAGIGKETARDLAQRGARVILACRNVEKAERVAEDIKKTTGNTDVVVRQVDTSDLTSVRKFAEDILRTETALHILVNNAGMSGMKKRKLTADGLEVTMATNHFGHFLLTNMLL</sequence>
<dbReference type="Pfam" id="PF00106">
    <property type="entry name" value="adh_short"/>
    <property type="match status" value="1"/>
</dbReference>
<keyword evidence="4" id="KW-1185">Reference proteome</keyword>
<proteinExistence type="predicted"/>
<dbReference type="GO" id="GO:0016491">
    <property type="term" value="F:oxidoreductase activity"/>
    <property type="evidence" value="ECO:0007669"/>
    <property type="project" value="UniProtKB-KW"/>
</dbReference>
<gene>
    <name evidence="3" type="ORF">OTU49_000112</name>
</gene>
<dbReference type="InterPro" id="IPR036291">
    <property type="entry name" value="NAD(P)-bd_dom_sf"/>
</dbReference>
<dbReference type="InterPro" id="IPR002347">
    <property type="entry name" value="SDR_fam"/>
</dbReference>
<evidence type="ECO:0000256" key="1">
    <source>
        <dbReference type="ARBA" id="ARBA00023002"/>
    </source>
</evidence>
<dbReference type="EMBL" id="JARKIK010000019">
    <property type="protein sequence ID" value="KAK8745288.1"/>
    <property type="molecule type" value="Genomic_DNA"/>
</dbReference>
<dbReference type="PRINTS" id="PR00081">
    <property type="entry name" value="GDHRDH"/>
</dbReference>
<feature type="non-terminal residue" evidence="3">
    <location>
        <position position="160"/>
    </location>
</feature>
<evidence type="ECO:0000313" key="3">
    <source>
        <dbReference type="EMBL" id="KAK8745288.1"/>
    </source>
</evidence>
<accession>A0AAW0XL44</accession>
<dbReference type="EMBL" id="JARKIK010000019">
    <property type="protein sequence ID" value="KAK8745287.1"/>
    <property type="molecule type" value="Genomic_DNA"/>
</dbReference>
<dbReference type="Gene3D" id="3.40.50.720">
    <property type="entry name" value="NAD(P)-binding Rossmann-like Domain"/>
    <property type="match status" value="1"/>
</dbReference>
<dbReference type="SUPFAM" id="SSF51735">
    <property type="entry name" value="NAD(P)-binding Rossmann-fold domains"/>
    <property type="match status" value="1"/>
</dbReference>
<comment type="caution">
    <text evidence="3">The sequence shown here is derived from an EMBL/GenBank/DDBJ whole genome shotgun (WGS) entry which is preliminary data.</text>
</comment>
<evidence type="ECO:0000313" key="4">
    <source>
        <dbReference type="Proteomes" id="UP001445076"/>
    </source>
</evidence>
<dbReference type="EMBL" id="JARKIK010000019">
    <property type="protein sequence ID" value="KAK8745285.1"/>
    <property type="molecule type" value="Genomic_DNA"/>
</dbReference>
<organism evidence="3 4">
    <name type="scientific">Cherax quadricarinatus</name>
    <name type="common">Australian red claw crayfish</name>
    <dbReference type="NCBI Taxonomy" id="27406"/>
    <lineage>
        <taxon>Eukaryota</taxon>
        <taxon>Metazoa</taxon>
        <taxon>Ecdysozoa</taxon>
        <taxon>Arthropoda</taxon>
        <taxon>Crustacea</taxon>
        <taxon>Multicrustacea</taxon>
        <taxon>Malacostraca</taxon>
        <taxon>Eumalacostraca</taxon>
        <taxon>Eucarida</taxon>
        <taxon>Decapoda</taxon>
        <taxon>Pleocyemata</taxon>
        <taxon>Astacidea</taxon>
        <taxon>Parastacoidea</taxon>
        <taxon>Parastacidae</taxon>
        <taxon>Cherax</taxon>
    </lineage>
</organism>
<dbReference type="PANTHER" id="PTHR43157">
    <property type="entry name" value="PHOSPHATIDYLINOSITOL-GLYCAN BIOSYNTHESIS CLASS F PROTEIN-RELATED"/>
    <property type="match status" value="1"/>
</dbReference>
<protein>
    <recommendedName>
        <fullName evidence="5">Retinol dehydrogenase 11</fullName>
    </recommendedName>
</protein>
<dbReference type="Proteomes" id="UP001445076">
    <property type="component" value="Unassembled WGS sequence"/>
</dbReference>
<evidence type="ECO:0000256" key="2">
    <source>
        <dbReference type="SAM" id="Phobius"/>
    </source>
</evidence>
<reference evidence="3 4" key="1">
    <citation type="journal article" date="2024" name="BMC Genomics">
        <title>Genome assembly of redclaw crayfish (Cherax quadricarinatus) provides insights into its immune adaptation and hypoxia tolerance.</title>
        <authorList>
            <person name="Liu Z."/>
            <person name="Zheng J."/>
            <person name="Li H."/>
            <person name="Fang K."/>
            <person name="Wang S."/>
            <person name="He J."/>
            <person name="Zhou D."/>
            <person name="Weng S."/>
            <person name="Chi M."/>
            <person name="Gu Z."/>
            <person name="He J."/>
            <person name="Li F."/>
            <person name="Wang M."/>
        </authorList>
    </citation>
    <scope>NUCLEOTIDE SEQUENCE [LARGE SCALE GENOMIC DNA]</scope>
    <source>
        <strain evidence="3">ZL_2023a</strain>
    </source>
</reference>
<dbReference type="PANTHER" id="PTHR43157:SF66">
    <property type="entry name" value="WW DOMAIN-CONTAINING OXIDOREDUCTASE-LIKE PROTEIN"/>
    <property type="match status" value="1"/>
</dbReference>
<keyword evidence="2" id="KW-0472">Membrane</keyword>
<keyword evidence="1" id="KW-0560">Oxidoreductase</keyword>
<dbReference type="AlphaFoldDB" id="A0AAW0XL44"/>
<keyword evidence="2" id="KW-0812">Transmembrane</keyword>
<evidence type="ECO:0008006" key="5">
    <source>
        <dbReference type="Google" id="ProtNLM"/>
    </source>
</evidence>
<feature type="transmembrane region" description="Helical" evidence="2">
    <location>
        <begin position="6"/>
        <end position="24"/>
    </location>
</feature>